<keyword evidence="3" id="KW-0815">Transposition</keyword>
<keyword evidence="10" id="KW-1185">Reference proteome</keyword>
<dbReference type="GO" id="GO:0003677">
    <property type="term" value="F:DNA binding"/>
    <property type="evidence" value="ECO:0007669"/>
    <property type="project" value="UniProtKB-KW"/>
</dbReference>
<organism evidence="9 10">
    <name type="scientific">Halarchaeum grantii</name>
    <dbReference type="NCBI Taxonomy" id="1193105"/>
    <lineage>
        <taxon>Archaea</taxon>
        <taxon>Methanobacteriati</taxon>
        <taxon>Methanobacteriota</taxon>
        <taxon>Stenosarchaea group</taxon>
        <taxon>Halobacteria</taxon>
        <taxon>Halobacteriales</taxon>
        <taxon>Halobacteriaceae</taxon>
    </lineage>
</organism>
<feature type="domain" description="Probable transposase IS891/IS1136/IS1341" evidence="7">
    <location>
        <begin position="178"/>
        <end position="265"/>
    </location>
</feature>
<evidence type="ECO:0000256" key="5">
    <source>
        <dbReference type="ARBA" id="ARBA00023172"/>
    </source>
</evidence>
<feature type="region of interest" description="Disordered" evidence="6">
    <location>
        <begin position="369"/>
        <end position="413"/>
    </location>
</feature>
<sequence>MVSDYVRRTAITRLRVDAEQRALLDETIAEWKRGCQIAVDLAWGTYTTKHAIQSHAYDEIRSTTSLGSQHAILATHRAAEAITGCVERRQNGECARKPRFTASTIPFDARTMTLFDDGTVSLATTDDRVRCPLALSSSADSYQRRFLESNEWTVTESTLSARDGSFFLHIGFRRQKTDSEQSPPEDGTVLGVDLGIENLAVTSTAFFASGRKLAHRLRQFEKVRGGLQQTGTRSAHRTLVGLSGRAKRYLRDVLHRTSRALVDEALRYECDVIAFERLTHIRDRVDAPWGHLWAFRAIYEQVSYKALSHGIAVRQVSPAYTSQRCSECGDTTAKNRPSRNHFTCTRCGTGANADYNAAKNIGLRYVRRGQQSSRRTGTRRLALKSGTVTPTGGFSAYSEGTSDEFTDKHENRR</sequence>
<keyword evidence="4" id="KW-0238">DNA-binding</keyword>
<dbReference type="Proteomes" id="UP000628840">
    <property type="component" value="Unassembled WGS sequence"/>
</dbReference>
<name>A0A830F9Z2_9EURY</name>
<dbReference type="RefSeq" id="WP_188882711.1">
    <property type="nucleotide sequence ID" value="NZ_BMPF01000002.1"/>
</dbReference>
<evidence type="ECO:0000256" key="3">
    <source>
        <dbReference type="ARBA" id="ARBA00022578"/>
    </source>
</evidence>
<feature type="domain" description="Cas12f1-like TNB" evidence="8">
    <location>
        <begin position="295"/>
        <end position="361"/>
    </location>
</feature>
<evidence type="ECO:0000256" key="2">
    <source>
        <dbReference type="ARBA" id="ARBA00011044"/>
    </source>
</evidence>
<proteinExistence type="inferred from homology"/>
<dbReference type="InterPro" id="IPR010095">
    <property type="entry name" value="Cas12f1-like_TNB"/>
</dbReference>
<dbReference type="Pfam" id="PF07282">
    <property type="entry name" value="Cas12f1-like_TNB"/>
    <property type="match status" value="1"/>
</dbReference>
<comment type="similarity">
    <text evidence="2">In the N-terminal section; belongs to the transposase 2 family.</text>
</comment>
<comment type="caution">
    <text evidence="9">The sequence shown here is derived from an EMBL/GenBank/DDBJ whole genome shotgun (WGS) entry which is preliminary data.</text>
</comment>
<evidence type="ECO:0000256" key="6">
    <source>
        <dbReference type="SAM" id="MobiDB-lite"/>
    </source>
</evidence>
<dbReference type="Pfam" id="PF01385">
    <property type="entry name" value="OrfB_IS605"/>
    <property type="match status" value="1"/>
</dbReference>
<reference evidence="9 10" key="1">
    <citation type="journal article" date="2019" name="Int. J. Syst. Evol. Microbiol.">
        <title>The Global Catalogue of Microorganisms (GCM) 10K type strain sequencing project: providing services to taxonomists for standard genome sequencing and annotation.</title>
        <authorList>
            <consortium name="The Broad Institute Genomics Platform"/>
            <consortium name="The Broad Institute Genome Sequencing Center for Infectious Disease"/>
            <person name="Wu L."/>
            <person name="Ma J."/>
        </authorList>
    </citation>
    <scope>NUCLEOTIDE SEQUENCE [LARGE SCALE GENOMIC DNA]</scope>
    <source>
        <strain evidence="9 10">JCM 19585</strain>
    </source>
</reference>
<evidence type="ECO:0000259" key="8">
    <source>
        <dbReference type="Pfam" id="PF07282"/>
    </source>
</evidence>
<evidence type="ECO:0000259" key="7">
    <source>
        <dbReference type="Pfam" id="PF01385"/>
    </source>
</evidence>
<gene>
    <name evidence="9" type="ORF">GCM10009037_17210</name>
</gene>
<evidence type="ECO:0000313" key="9">
    <source>
        <dbReference type="EMBL" id="GGL34172.1"/>
    </source>
</evidence>
<accession>A0A830F9Z2</accession>
<dbReference type="AlphaFoldDB" id="A0A830F9Z2"/>
<keyword evidence="5" id="KW-0233">DNA recombination</keyword>
<dbReference type="OrthoDB" id="168528at2157"/>
<dbReference type="InterPro" id="IPR051399">
    <property type="entry name" value="RNA-guided_DNA_endo/Transpos"/>
</dbReference>
<comment type="similarity">
    <text evidence="1">In the C-terminal section; belongs to the transposase 35 family.</text>
</comment>
<dbReference type="NCBIfam" id="NF040570">
    <property type="entry name" value="guided_TnpB"/>
    <property type="match status" value="1"/>
</dbReference>
<dbReference type="EMBL" id="BMPF01000002">
    <property type="protein sequence ID" value="GGL34172.1"/>
    <property type="molecule type" value="Genomic_DNA"/>
</dbReference>
<dbReference type="GO" id="GO:0032196">
    <property type="term" value="P:transposition"/>
    <property type="evidence" value="ECO:0007669"/>
    <property type="project" value="UniProtKB-KW"/>
</dbReference>
<dbReference type="PANTHER" id="PTHR30405:SF26">
    <property type="entry name" value="TRANSPOSASE, PROBABLY IS605-TNPB FAMILY"/>
    <property type="match status" value="1"/>
</dbReference>
<evidence type="ECO:0000256" key="4">
    <source>
        <dbReference type="ARBA" id="ARBA00023125"/>
    </source>
</evidence>
<dbReference type="InterPro" id="IPR001959">
    <property type="entry name" value="Transposase"/>
</dbReference>
<evidence type="ECO:0000313" key="10">
    <source>
        <dbReference type="Proteomes" id="UP000628840"/>
    </source>
</evidence>
<protein>
    <submittedName>
        <fullName evidence="9">Transposase</fullName>
    </submittedName>
</protein>
<dbReference type="NCBIfam" id="TIGR01766">
    <property type="entry name" value="IS200/IS605 family accessory protein TnpB-like domain"/>
    <property type="match status" value="1"/>
</dbReference>
<evidence type="ECO:0000256" key="1">
    <source>
        <dbReference type="ARBA" id="ARBA00008761"/>
    </source>
</evidence>
<dbReference type="PANTHER" id="PTHR30405">
    <property type="entry name" value="TRANSPOSASE"/>
    <property type="match status" value="1"/>
</dbReference>
<dbReference type="GO" id="GO:0006310">
    <property type="term" value="P:DNA recombination"/>
    <property type="evidence" value="ECO:0007669"/>
    <property type="project" value="UniProtKB-KW"/>
</dbReference>